<dbReference type="EMBL" id="FQYU01000003">
    <property type="protein sequence ID" value="SHJ21398.1"/>
    <property type="molecule type" value="Genomic_DNA"/>
</dbReference>
<dbReference type="SUPFAM" id="SSF49299">
    <property type="entry name" value="PKD domain"/>
    <property type="match status" value="2"/>
</dbReference>
<dbReference type="CDD" id="cd00146">
    <property type="entry name" value="PKD"/>
    <property type="match status" value="2"/>
</dbReference>
<protein>
    <submittedName>
        <fullName evidence="2">PKD domain-containing protein</fullName>
    </submittedName>
</protein>
<dbReference type="InterPro" id="IPR013783">
    <property type="entry name" value="Ig-like_fold"/>
</dbReference>
<dbReference type="Proteomes" id="UP000184543">
    <property type="component" value="Unassembled WGS sequence"/>
</dbReference>
<organism evidence="2 3">
    <name type="scientific">Pseudozobellia thermophila</name>
    <dbReference type="NCBI Taxonomy" id="192903"/>
    <lineage>
        <taxon>Bacteria</taxon>
        <taxon>Pseudomonadati</taxon>
        <taxon>Bacteroidota</taxon>
        <taxon>Flavobacteriia</taxon>
        <taxon>Flavobacteriales</taxon>
        <taxon>Flavobacteriaceae</taxon>
        <taxon>Pseudozobellia</taxon>
    </lineage>
</organism>
<evidence type="ECO:0000259" key="1">
    <source>
        <dbReference type="PROSITE" id="PS50093"/>
    </source>
</evidence>
<dbReference type="PANTHER" id="PTHR46182:SF2">
    <property type="entry name" value="FI19480P1"/>
    <property type="match status" value="1"/>
</dbReference>
<sequence>MANPTYEYISPGEFTVTLTVTDDDGATDSETVTITVSEPENEPPTAVISTSATSGTTPLSVDFTGDQSIDNDGSIVSYYWDFGENNRTSTLANPTYEYISPGEFTVTLTVTDDDGATDSDTTIVKVNNPTPKATFSNGTSISCESSGISGTVTIVGGPMTFRLGAYGGSGGTSITAVIDGIQISVTAPHGQSATSSDTQAFPPGQYNYTVSGSFAGCSGNGGSISAH</sequence>
<dbReference type="Gene3D" id="2.60.40.10">
    <property type="entry name" value="Immunoglobulins"/>
    <property type="match status" value="2"/>
</dbReference>
<dbReference type="InterPro" id="IPR022409">
    <property type="entry name" value="PKD/Chitinase_dom"/>
</dbReference>
<dbReference type="PROSITE" id="PS50093">
    <property type="entry name" value="PKD"/>
    <property type="match status" value="2"/>
</dbReference>
<dbReference type="PANTHER" id="PTHR46182">
    <property type="entry name" value="FI19480P1"/>
    <property type="match status" value="1"/>
</dbReference>
<dbReference type="STRING" id="192903.SAMN04488513_10345"/>
<evidence type="ECO:0000313" key="3">
    <source>
        <dbReference type="Proteomes" id="UP000184543"/>
    </source>
</evidence>
<dbReference type="InterPro" id="IPR000601">
    <property type="entry name" value="PKD_dom"/>
</dbReference>
<feature type="domain" description="PKD" evidence="1">
    <location>
        <begin position="1"/>
        <end position="36"/>
    </location>
</feature>
<dbReference type="InterPro" id="IPR029865">
    <property type="entry name" value="KIAA0319-like"/>
</dbReference>
<dbReference type="GO" id="GO:0031410">
    <property type="term" value="C:cytoplasmic vesicle"/>
    <property type="evidence" value="ECO:0007669"/>
    <property type="project" value="TreeGrafter"/>
</dbReference>
<dbReference type="GO" id="GO:0016020">
    <property type="term" value="C:membrane"/>
    <property type="evidence" value="ECO:0007669"/>
    <property type="project" value="TreeGrafter"/>
</dbReference>
<dbReference type="SMART" id="SM00089">
    <property type="entry name" value="PKD"/>
    <property type="match status" value="1"/>
</dbReference>
<gene>
    <name evidence="2" type="ORF">SAMN04488513_10345</name>
</gene>
<keyword evidence="3" id="KW-1185">Reference proteome</keyword>
<reference evidence="3" key="1">
    <citation type="submission" date="2016-11" db="EMBL/GenBank/DDBJ databases">
        <authorList>
            <person name="Varghese N."/>
            <person name="Submissions S."/>
        </authorList>
    </citation>
    <scope>NUCLEOTIDE SEQUENCE [LARGE SCALE GENOMIC DNA]</scope>
    <source>
        <strain evidence="3">DSM 19858</strain>
    </source>
</reference>
<dbReference type="AlphaFoldDB" id="A0A1M6HGR8"/>
<accession>A0A1M6HGR8</accession>
<dbReference type="Pfam" id="PF18911">
    <property type="entry name" value="PKD_4"/>
    <property type="match status" value="2"/>
</dbReference>
<evidence type="ECO:0000313" key="2">
    <source>
        <dbReference type="EMBL" id="SHJ21398.1"/>
    </source>
</evidence>
<proteinExistence type="predicted"/>
<dbReference type="InterPro" id="IPR035986">
    <property type="entry name" value="PKD_dom_sf"/>
</dbReference>
<name>A0A1M6HGR8_9FLAO</name>
<feature type="domain" description="PKD" evidence="1">
    <location>
        <begin position="44"/>
        <end position="126"/>
    </location>
</feature>